<dbReference type="InterPro" id="IPR014352">
    <property type="entry name" value="FERM/acyl-CoA-bd_prot_sf"/>
</dbReference>
<dbReference type="CDD" id="cd06558">
    <property type="entry name" value="crotonase-like"/>
    <property type="match status" value="1"/>
</dbReference>
<dbReference type="Gene3D" id="3.90.226.10">
    <property type="entry name" value="2-enoyl-CoA Hydratase, Chain A, domain 1"/>
    <property type="match status" value="1"/>
</dbReference>
<dbReference type="PRINTS" id="PR00689">
    <property type="entry name" value="ACOABINDINGP"/>
</dbReference>
<dbReference type="GO" id="GO:0000062">
    <property type="term" value="F:fatty-acyl-CoA binding"/>
    <property type="evidence" value="ECO:0007669"/>
    <property type="project" value="InterPro"/>
</dbReference>
<dbReference type="InterPro" id="IPR001753">
    <property type="entry name" value="Enoyl-CoA_hydra/iso"/>
</dbReference>
<keyword evidence="2" id="KW-0576">Peroxisome</keyword>
<accession>A0A0X3Q1L6</accession>
<evidence type="ECO:0000256" key="3">
    <source>
        <dbReference type="ARBA" id="ARBA00023235"/>
    </source>
</evidence>
<dbReference type="Gene3D" id="1.10.12.10">
    <property type="entry name" value="Lyase 2-enoyl-coa Hydratase, Chain A, domain 2"/>
    <property type="match status" value="1"/>
</dbReference>
<dbReference type="PANTHER" id="PTHR43684:SF1">
    <property type="entry name" value="ENOYL-COA DELTA ISOMERASE 2"/>
    <property type="match status" value="1"/>
</dbReference>
<keyword evidence="3" id="KW-0413">Isomerase</keyword>
<dbReference type="GO" id="GO:0005777">
    <property type="term" value="C:peroxisome"/>
    <property type="evidence" value="ECO:0007669"/>
    <property type="project" value="UniProtKB-SubCell"/>
</dbReference>
<dbReference type="SUPFAM" id="SSF52096">
    <property type="entry name" value="ClpP/crotonase"/>
    <property type="match status" value="1"/>
</dbReference>
<sequence>MFFYVLKKSFPPSWCRFRLLSSVPNTFEEAKLALSKLRKEPDNDIKLKIYALFKQATEGNCTKQRPGRLDFINFAKWQAWSDLGKMTTKVASESYIKLIKQLLESESPSSAASDHAPTSEIDRQVDDTGVMRLTLNRPSKKNAITWTMYEDWMSMLNKAAEDANVKMVVITGAGDFFCSGNDLSNFAAATKPGADMQKLADTGKQVMQKFVASFIDFPKPLVGLINGPAVGIAVTTLPLYDCVLASDTATFHVPLTALGMTPEGCASYTFPRTMGTMRANSMLLFGRKLSAFEALSAGLVTDVFPSQSFHEESRARIEKMAALPIQTLTYSKALLRTLPTKAAMHATNQIESDRLAERWTSPDCIGAITAFLTRRV</sequence>
<dbReference type="FunFam" id="3.90.226.10:FF:000084">
    <property type="entry name" value="Enoyl-CoA delta isomerase 2, mitochondrial"/>
    <property type="match status" value="1"/>
</dbReference>
<dbReference type="PROSITE" id="PS51228">
    <property type="entry name" value="ACB_2"/>
    <property type="match status" value="1"/>
</dbReference>
<dbReference type="Pfam" id="PF00378">
    <property type="entry name" value="ECH_1"/>
    <property type="match status" value="1"/>
</dbReference>
<dbReference type="Gene3D" id="1.20.80.10">
    <property type="match status" value="1"/>
</dbReference>
<dbReference type="EMBL" id="GEEE01005210">
    <property type="protein sequence ID" value="JAP58015.1"/>
    <property type="molecule type" value="Transcribed_RNA"/>
</dbReference>
<evidence type="ECO:0000313" key="5">
    <source>
        <dbReference type="EMBL" id="JAP58015.1"/>
    </source>
</evidence>
<comment type="subcellular location">
    <subcellularLocation>
        <location evidence="1">Peroxisome</location>
    </subcellularLocation>
</comment>
<organism evidence="5">
    <name type="scientific">Schistocephalus solidus</name>
    <name type="common">Tapeworm</name>
    <dbReference type="NCBI Taxonomy" id="70667"/>
    <lineage>
        <taxon>Eukaryota</taxon>
        <taxon>Metazoa</taxon>
        <taxon>Spiralia</taxon>
        <taxon>Lophotrochozoa</taxon>
        <taxon>Platyhelminthes</taxon>
        <taxon>Cestoda</taxon>
        <taxon>Eucestoda</taxon>
        <taxon>Diphyllobothriidea</taxon>
        <taxon>Diphyllobothriidae</taxon>
        <taxon>Schistocephalus</taxon>
    </lineage>
</organism>
<reference evidence="5" key="1">
    <citation type="submission" date="2016-01" db="EMBL/GenBank/DDBJ databases">
        <title>Reference transcriptome for the parasite Schistocephalus solidus: insights into the molecular evolution of parasitism.</title>
        <authorList>
            <person name="Hebert F.O."/>
            <person name="Grambauer S."/>
            <person name="Barber I."/>
            <person name="Landry C.R."/>
            <person name="Aubin-Horth N."/>
        </authorList>
    </citation>
    <scope>NUCLEOTIDE SEQUENCE</scope>
</reference>
<dbReference type="InterPro" id="IPR029045">
    <property type="entry name" value="ClpP/crotonase-like_dom_sf"/>
</dbReference>
<dbReference type="InterPro" id="IPR051053">
    <property type="entry name" value="ECH/Chromodomain_protein"/>
</dbReference>
<dbReference type="InterPro" id="IPR014748">
    <property type="entry name" value="Enoyl-CoA_hydra_C"/>
</dbReference>
<proteinExistence type="predicted"/>
<evidence type="ECO:0000259" key="4">
    <source>
        <dbReference type="PROSITE" id="PS51228"/>
    </source>
</evidence>
<evidence type="ECO:0000256" key="1">
    <source>
        <dbReference type="ARBA" id="ARBA00004275"/>
    </source>
</evidence>
<feature type="domain" description="ACB" evidence="4">
    <location>
        <begin position="23"/>
        <end position="108"/>
    </location>
</feature>
<dbReference type="PANTHER" id="PTHR43684">
    <property type="match status" value="1"/>
</dbReference>
<gene>
    <name evidence="5" type="ORF">TR123851</name>
</gene>
<evidence type="ECO:0000256" key="2">
    <source>
        <dbReference type="ARBA" id="ARBA00023140"/>
    </source>
</evidence>
<dbReference type="AlphaFoldDB" id="A0A0X3Q1L6"/>
<name>A0A0X3Q1L6_SCHSO</name>
<protein>
    <recommendedName>
        <fullName evidence="4">ACB domain-containing protein</fullName>
    </recommendedName>
</protein>
<dbReference type="InterPro" id="IPR035984">
    <property type="entry name" value="Acyl-CoA-binding_sf"/>
</dbReference>
<dbReference type="Pfam" id="PF00887">
    <property type="entry name" value="ACBP"/>
    <property type="match status" value="1"/>
</dbReference>
<dbReference type="SUPFAM" id="SSF47027">
    <property type="entry name" value="Acyl-CoA binding protein"/>
    <property type="match status" value="1"/>
</dbReference>
<dbReference type="GO" id="GO:0004165">
    <property type="term" value="F:delta(3)-delta(2)-enoyl-CoA isomerase activity"/>
    <property type="evidence" value="ECO:0007669"/>
    <property type="project" value="UniProtKB-ARBA"/>
</dbReference>
<dbReference type="InterPro" id="IPR000582">
    <property type="entry name" value="Acyl-CoA-binding_protein"/>
</dbReference>